<proteinExistence type="predicted"/>
<sequence length="105" mass="11727">MAKHFADIARSLTIAGNAACTLNGAGTCIVGSYREVDHAKPVEHLPQVSRCAEDVGHWIEAIEDPKLFCRSGHQLPKARGTRRADSQRVVTRFCPYERIKQARRQ</sequence>
<gene>
    <name evidence="1" type="ORF">AN936_04910</name>
</gene>
<dbReference type="AlphaFoldDB" id="A0A0N9UK94"/>
<dbReference type="Proteomes" id="UP000058074">
    <property type="component" value="Chromosome"/>
</dbReference>
<protein>
    <submittedName>
        <fullName evidence="1">Uncharacterized protein</fullName>
    </submittedName>
</protein>
<reference evidence="1 2" key="1">
    <citation type="journal article" date="2015" name="Genome Announc.">
        <title>Complete Genome Sequence of Polypropylene Glycol- and Polyethylene Glycol-Degrading Sphingopyxis macrogoltabida Strain EY-1.</title>
        <authorList>
            <person name="Ohtsubo Y."/>
            <person name="Nagata Y."/>
            <person name="Numata M."/>
            <person name="Tsuchikane K."/>
            <person name="Hosoyama A."/>
            <person name="Yamazoe A."/>
            <person name="Tsuda M."/>
            <person name="Fujita N."/>
            <person name="Kawai F."/>
        </authorList>
    </citation>
    <scope>NUCLEOTIDE SEQUENCE [LARGE SCALE GENOMIC DNA]</scope>
    <source>
        <strain evidence="1 2">EY-1</strain>
    </source>
</reference>
<organism evidence="1 2">
    <name type="scientific">Sphingopyxis macrogoltabida</name>
    <name type="common">Sphingomonas macrogoltabidus</name>
    <dbReference type="NCBI Taxonomy" id="33050"/>
    <lineage>
        <taxon>Bacteria</taxon>
        <taxon>Pseudomonadati</taxon>
        <taxon>Pseudomonadota</taxon>
        <taxon>Alphaproteobacteria</taxon>
        <taxon>Sphingomonadales</taxon>
        <taxon>Sphingomonadaceae</taxon>
        <taxon>Sphingopyxis</taxon>
    </lineage>
</organism>
<accession>A0A0N9UK94</accession>
<evidence type="ECO:0000313" key="2">
    <source>
        <dbReference type="Proteomes" id="UP000058074"/>
    </source>
</evidence>
<name>A0A0N9UK94_SPHMC</name>
<dbReference type="EMBL" id="CP012700">
    <property type="protein sequence ID" value="ALH79721.1"/>
    <property type="molecule type" value="Genomic_DNA"/>
</dbReference>
<dbReference type="KEGG" id="smag:AN936_04910"/>
<evidence type="ECO:0000313" key="1">
    <source>
        <dbReference type="EMBL" id="ALH79721.1"/>
    </source>
</evidence>